<accession>Q8FQ49</accession>
<evidence type="ECO:0000313" key="1">
    <source>
        <dbReference type="EMBL" id="BAC18095.1"/>
    </source>
</evidence>
<reference evidence="1 2" key="1">
    <citation type="journal article" date="2003" name="Genome Res.">
        <title>Comparative complete genome sequence analysis of the amino acid replacements responsible for the thermostability of Corynebacterium efficiens.</title>
        <authorList>
            <person name="Nishio Y."/>
            <person name="Nakamura Y."/>
            <person name="Kawarabayasi Y."/>
            <person name="Usuda Y."/>
            <person name="Kimura E."/>
            <person name="Sugimoto S."/>
            <person name="Matsui K."/>
            <person name="Yamagishi A."/>
            <person name="Kikuchi H."/>
            <person name="Ikeo K."/>
            <person name="Gojobori T."/>
        </authorList>
    </citation>
    <scope>NUCLEOTIDE SEQUENCE [LARGE SCALE GENOMIC DNA]</scope>
    <source>
        <strain evidence="2">DSM 44549 / YS-314 / AJ 12310 / JCM 11189 / NBRC 100395</strain>
    </source>
</reference>
<name>Q8FQ49_COREF</name>
<dbReference type="Proteomes" id="UP000001409">
    <property type="component" value="Chromosome"/>
</dbReference>
<organism evidence="1 2">
    <name type="scientific">Corynebacterium efficiens (strain DSM 44549 / YS-314 / AJ 12310 / JCM 11189 / NBRC 100395)</name>
    <dbReference type="NCBI Taxonomy" id="196164"/>
    <lineage>
        <taxon>Bacteria</taxon>
        <taxon>Bacillati</taxon>
        <taxon>Actinomycetota</taxon>
        <taxon>Actinomycetes</taxon>
        <taxon>Mycobacteriales</taxon>
        <taxon>Corynebacteriaceae</taxon>
        <taxon>Corynebacterium</taxon>
    </lineage>
</organism>
<proteinExistence type="predicted"/>
<dbReference type="KEGG" id="cef:CE1285"/>
<protein>
    <recommendedName>
        <fullName evidence="3">Response regulatory domain-containing protein</fullName>
    </recommendedName>
</protein>
<dbReference type="HOGENOM" id="CLU_1616229_0_0_11"/>
<dbReference type="AlphaFoldDB" id="Q8FQ49"/>
<dbReference type="STRING" id="196164.gene:10741694"/>
<dbReference type="EMBL" id="BA000035">
    <property type="protein sequence ID" value="BAC18095.1"/>
    <property type="molecule type" value="Genomic_DNA"/>
</dbReference>
<keyword evidence="2" id="KW-1185">Reference proteome</keyword>
<evidence type="ECO:0008006" key="3">
    <source>
        <dbReference type="Google" id="ProtNLM"/>
    </source>
</evidence>
<sequence length="164" mass="17233">MVVSGKTSVSAGIYHVKSRRVSIMKVNVLTVDEREVGRLGMGQMLLQTTSCIGVGTCTTPVEALTHIRDAPGAADVVLLGLQTGLNHRGALCGLLDLGLRIVLFRITSDPYIDLNPIMKRVAGIIEPTSSARDLEEVLVAAAVRGGAQTSEGASATGVRLSPRQ</sequence>
<evidence type="ECO:0000313" key="2">
    <source>
        <dbReference type="Proteomes" id="UP000001409"/>
    </source>
</evidence>